<organism evidence="2 3">
    <name type="scientific">Phenylobacterium soli</name>
    <dbReference type="NCBI Taxonomy" id="2170551"/>
    <lineage>
        <taxon>Bacteria</taxon>
        <taxon>Pseudomonadati</taxon>
        <taxon>Pseudomonadota</taxon>
        <taxon>Alphaproteobacteria</taxon>
        <taxon>Caulobacterales</taxon>
        <taxon>Caulobacteraceae</taxon>
        <taxon>Phenylobacterium</taxon>
    </lineage>
</organism>
<dbReference type="InterPro" id="IPR001296">
    <property type="entry name" value="Glyco_trans_1"/>
</dbReference>
<reference evidence="3" key="1">
    <citation type="submission" date="2018-05" db="EMBL/GenBank/DDBJ databases">
        <authorList>
            <person name="Li X."/>
        </authorList>
    </citation>
    <scope>NUCLEOTIDE SEQUENCE [LARGE SCALE GENOMIC DNA]</scope>
    <source>
        <strain evidence="3">LX32</strain>
    </source>
</reference>
<sequence>MAMSNAALYLHPNGYDTSGPELLGRISAGESFLRGYLRHAEVDRYYFWNVAGRPMNELQALLERVEAPKKPISWIPQTNRSGLGEVGVLNVPMPSLTNESWLRRPFGSRTYAICGITHTTATDRVMQALADMLVAPTESFDALICTSEAVRHAVETQLSMMRDYLDAERGPRRRPEPMRVTIPLGVNTEDFSTSPEHRKAWRERLAIPDDAVVALFVGRFNIRAKMNPALMAIALERAAKRTGRPICWVNAGWSPNPKEEQAYHEQTRALCPSVLYRSVDGRPPDVRFSIWSVADFFISFSDNIQETFGLTPIEAMAAGLPCVVTDWDGYKDTVRHGVDGFRVPTIAPPPGEGGDLAYWFANNWLNYDNYVGAAAQFTAIDYAEAETCIAALVEQPELRRQMGEAAKVRAREVFDWAAVIPQYQALWAEQNARRLAAPPEPRTRDNPYRPDPFTLFQSYPSRHVTARSPVRLAPGMSWDLAKPLLESPIVSYSGFHRPTLDEVETMLAILGQKGVATVAELAQVAAPDRRGYVARGVLWLARYGVVTLAED</sequence>
<gene>
    <name evidence="2" type="ORF">DJ017_19165</name>
</gene>
<dbReference type="CDD" id="cd03801">
    <property type="entry name" value="GT4_PimA-like"/>
    <property type="match status" value="1"/>
</dbReference>
<keyword evidence="3" id="KW-1185">Reference proteome</keyword>
<evidence type="ECO:0000313" key="2">
    <source>
        <dbReference type="EMBL" id="RAK51932.1"/>
    </source>
</evidence>
<dbReference type="SUPFAM" id="SSF53756">
    <property type="entry name" value="UDP-Glycosyltransferase/glycogen phosphorylase"/>
    <property type="match status" value="1"/>
</dbReference>
<comment type="caution">
    <text evidence="2">The sequence shown here is derived from an EMBL/GenBank/DDBJ whole genome shotgun (WGS) entry which is preliminary data.</text>
</comment>
<dbReference type="GO" id="GO:0016757">
    <property type="term" value="F:glycosyltransferase activity"/>
    <property type="evidence" value="ECO:0007669"/>
    <property type="project" value="InterPro"/>
</dbReference>
<keyword evidence="2" id="KW-0808">Transferase</keyword>
<dbReference type="AlphaFoldDB" id="A0A328AB43"/>
<accession>A0A328AB43</accession>
<dbReference type="Gene3D" id="3.40.50.2000">
    <property type="entry name" value="Glycogen Phosphorylase B"/>
    <property type="match status" value="1"/>
</dbReference>
<name>A0A328AB43_9CAUL</name>
<dbReference type="PANTHER" id="PTHR12526">
    <property type="entry name" value="GLYCOSYLTRANSFERASE"/>
    <property type="match status" value="1"/>
</dbReference>
<dbReference type="EMBL" id="QFYQ01000002">
    <property type="protein sequence ID" value="RAK51932.1"/>
    <property type="molecule type" value="Genomic_DNA"/>
</dbReference>
<feature type="domain" description="Glycosyl transferase family 1" evidence="1">
    <location>
        <begin position="198"/>
        <end position="344"/>
    </location>
</feature>
<protein>
    <submittedName>
        <fullName evidence="2">Glycosyl transferase-like protein</fullName>
    </submittedName>
</protein>
<evidence type="ECO:0000313" key="3">
    <source>
        <dbReference type="Proteomes" id="UP000249254"/>
    </source>
</evidence>
<dbReference type="OrthoDB" id="5490290at2"/>
<dbReference type="Pfam" id="PF00534">
    <property type="entry name" value="Glycos_transf_1"/>
    <property type="match status" value="1"/>
</dbReference>
<evidence type="ECO:0000259" key="1">
    <source>
        <dbReference type="Pfam" id="PF00534"/>
    </source>
</evidence>
<dbReference type="Proteomes" id="UP000249254">
    <property type="component" value="Unassembled WGS sequence"/>
</dbReference>
<proteinExistence type="predicted"/>